<evidence type="ECO:0000313" key="1">
    <source>
        <dbReference type="EMBL" id="GLS47150.1"/>
    </source>
</evidence>
<accession>A0ABQ6DAX7</accession>
<evidence type="ECO:0008006" key="3">
    <source>
        <dbReference type="Google" id="ProtNLM"/>
    </source>
</evidence>
<proteinExistence type="predicted"/>
<dbReference type="RefSeq" id="WP_284212310.1">
    <property type="nucleotide sequence ID" value="NZ_BSPG01000193.1"/>
</dbReference>
<dbReference type="Proteomes" id="UP001156881">
    <property type="component" value="Unassembled WGS sequence"/>
</dbReference>
<dbReference type="EMBL" id="BSPG01000193">
    <property type="protein sequence ID" value="GLS47150.1"/>
    <property type="molecule type" value="Genomic_DNA"/>
</dbReference>
<organism evidence="1 2">
    <name type="scientific">Methylobacterium brachythecii</name>
    <dbReference type="NCBI Taxonomy" id="1176177"/>
    <lineage>
        <taxon>Bacteria</taxon>
        <taxon>Pseudomonadati</taxon>
        <taxon>Pseudomonadota</taxon>
        <taxon>Alphaproteobacteria</taxon>
        <taxon>Hyphomicrobiales</taxon>
        <taxon>Methylobacteriaceae</taxon>
        <taxon>Methylobacterium</taxon>
    </lineage>
</organism>
<name>A0ABQ6DAX7_9HYPH</name>
<gene>
    <name evidence="1" type="ORF">GCM10007884_51600</name>
</gene>
<evidence type="ECO:0000313" key="2">
    <source>
        <dbReference type="Proteomes" id="UP001156881"/>
    </source>
</evidence>
<protein>
    <recommendedName>
        <fullName evidence="3">IclR-ED domain-containing protein</fullName>
    </recommendedName>
</protein>
<comment type="caution">
    <text evidence="1">The sequence shown here is derived from an EMBL/GenBank/DDBJ whole genome shotgun (WGS) entry which is preliminary data.</text>
</comment>
<reference evidence="2" key="1">
    <citation type="journal article" date="2019" name="Int. J. Syst. Evol. Microbiol.">
        <title>The Global Catalogue of Microorganisms (GCM) 10K type strain sequencing project: providing services to taxonomists for standard genome sequencing and annotation.</title>
        <authorList>
            <consortium name="The Broad Institute Genomics Platform"/>
            <consortium name="The Broad Institute Genome Sequencing Center for Infectious Disease"/>
            <person name="Wu L."/>
            <person name="Ma J."/>
        </authorList>
    </citation>
    <scope>NUCLEOTIDE SEQUENCE [LARGE SCALE GENOMIC DNA]</scope>
    <source>
        <strain evidence="2">NBRC 107710</strain>
    </source>
</reference>
<sequence>MGEKIIPLIEYATKESLLTIPITDQGTVSFAILGDILIANAKLEATIAFAGKRIKEQLKKR</sequence>
<keyword evidence="2" id="KW-1185">Reference proteome</keyword>